<dbReference type="EMBL" id="AUYC01000012">
    <property type="protein sequence ID" value="KZN66528.1"/>
    <property type="molecule type" value="Genomic_DNA"/>
</dbReference>
<sequence length="149" mass="16288">MISNITASSPQTPSGHQTLKNCQAVTESNSVHSAKTDTHSNIHGRQFDFSNMTLEEQSNAAEALYQQGVLSLGEVAFLTGRYNLIKHDGELGRTTLAQAKAEKFDVIGQLKENLSAVKNQGAATQDVVRNYETMINKLEVYQFGFHASA</sequence>
<evidence type="ECO:0000313" key="1">
    <source>
        <dbReference type="EMBL" id="KZN66528.1"/>
    </source>
</evidence>
<dbReference type="RefSeq" id="WP_063366553.1">
    <property type="nucleotide sequence ID" value="NZ_AUYC01000012.1"/>
</dbReference>
<proteinExistence type="predicted"/>
<accession>A0A161YV60</accession>
<dbReference type="Proteomes" id="UP000076486">
    <property type="component" value="Unassembled WGS sequence"/>
</dbReference>
<protein>
    <submittedName>
        <fullName evidence="1">Uncharacterized protein</fullName>
    </submittedName>
</protein>
<organism evidence="1 2">
    <name type="scientific">Pseudoalteromonas luteoviolacea CPMOR-1</name>
    <dbReference type="NCBI Taxonomy" id="1365248"/>
    <lineage>
        <taxon>Bacteria</taxon>
        <taxon>Pseudomonadati</taxon>
        <taxon>Pseudomonadota</taxon>
        <taxon>Gammaproteobacteria</taxon>
        <taxon>Alteromonadales</taxon>
        <taxon>Pseudoalteromonadaceae</taxon>
        <taxon>Pseudoalteromonas</taxon>
    </lineage>
</organism>
<dbReference type="PATRIC" id="fig|1365248.3.peg.498"/>
<name>A0A161YV60_9GAMM</name>
<dbReference type="AlphaFoldDB" id="A0A161YV60"/>
<comment type="caution">
    <text evidence="1">The sequence shown here is derived from an EMBL/GenBank/DDBJ whole genome shotgun (WGS) entry which is preliminary data.</text>
</comment>
<reference evidence="1 2" key="1">
    <citation type="submission" date="2013-07" db="EMBL/GenBank/DDBJ databases">
        <title>Comparative Genomic and Metabolomic Analysis of Twelve Strains of Pseudoalteromonas luteoviolacea.</title>
        <authorList>
            <person name="Vynne N.G."/>
            <person name="Mansson M."/>
            <person name="Gram L."/>
        </authorList>
    </citation>
    <scope>NUCLEOTIDE SEQUENCE [LARGE SCALE GENOMIC DNA]</scope>
    <source>
        <strain evidence="1 2">CPMOR-1</strain>
    </source>
</reference>
<gene>
    <name evidence="1" type="ORF">N473_09045</name>
</gene>
<evidence type="ECO:0000313" key="2">
    <source>
        <dbReference type="Proteomes" id="UP000076486"/>
    </source>
</evidence>